<name>B7Q6W2_IXOSC</name>
<evidence type="ECO:0000313" key="3">
    <source>
        <dbReference type="Proteomes" id="UP000001555"/>
    </source>
</evidence>
<gene>
    <name evidence="1" type="ORF">IscW_ISCW011111</name>
</gene>
<sequence length="149" mass="17006">MFTTATMHISTGTHAQLPQALCTSLEQYKLFHSHHTHPVADTFYVLFLVHIIHTRLNCVLWRLAASKQHHKIVKTACLFYSFSQPQCALKVHLQRVRLSQGRSGYTRCFEERNGGPKITNGLHCFGRQAYAPACICLRVASNMHWNIVC</sequence>
<dbReference type="InParanoid" id="B7Q6W2"/>
<evidence type="ECO:0000313" key="2">
    <source>
        <dbReference type="EnsemblMetazoa" id="ISCW011111-PA"/>
    </source>
</evidence>
<dbReference type="EMBL" id="DS870429">
    <property type="protein sequence ID" value="EEC14584.1"/>
    <property type="molecule type" value="Genomic_DNA"/>
</dbReference>
<dbReference type="EMBL" id="ABJB011075564">
    <property type="status" value="NOT_ANNOTATED_CDS"/>
    <property type="molecule type" value="Genomic_DNA"/>
</dbReference>
<dbReference type="AlphaFoldDB" id="B7Q6W2"/>
<organism>
    <name type="scientific">Ixodes scapularis</name>
    <name type="common">Black-legged tick</name>
    <name type="synonym">Deer tick</name>
    <dbReference type="NCBI Taxonomy" id="6945"/>
    <lineage>
        <taxon>Eukaryota</taxon>
        <taxon>Metazoa</taxon>
        <taxon>Ecdysozoa</taxon>
        <taxon>Arthropoda</taxon>
        <taxon>Chelicerata</taxon>
        <taxon>Arachnida</taxon>
        <taxon>Acari</taxon>
        <taxon>Parasitiformes</taxon>
        <taxon>Ixodida</taxon>
        <taxon>Ixodoidea</taxon>
        <taxon>Ixodidae</taxon>
        <taxon>Ixodinae</taxon>
        <taxon>Ixodes</taxon>
    </lineage>
</organism>
<dbReference type="EnsemblMetazoa" id="ISCW011111-RA">
    <property type="protein sequence ID" value="ISCW011111-PA"/>
    <property type="gene ID" value="ISCW011111"/>
</dbReference>
<reference evidence="1 3" key="1">
    <citation type="submission" date="2008-03" db="EMBL/GenBank/DDBJ databases">
        <title>Annotation of Ixodes scapularis.</title>
        <authorList>
            <consortium name="Ixodes scapularis Genome Project Consortium"/>
            <person name="Caler E."/>
            <person name="Hannick L.I."/>
            <person name="Bidwell S."/>
            <person name="Joardar V."/>
            <person name="Thiagarajan M."/>
            <person name="Amedeo P."/>
            <person name="Galinsky K.J."/>
            <person name="Schobel S."/>
            <person name="Inman J."/>
            <person name="Hostetler J."/>
            <person name="Miller J."/>
            <person name="Hammond M."/>
            <person name="Megy K."/>
            <person name="Lawson D."/>
            <person name="Kodira C."/>
            <person name="Sutton G."/>
            <person name="Meyer J."/>
            <person name="Hill C.A."/>
            <person name="Birren B."/>
            <person name="Nene V."/>
            <person name="Collins F."/>
            <person name="Alarcon-Chaidez F."/>
            <person name="Wikel S."/>
            <person name="Strausberg R."/>
        </authorList>
    </citation>
    <scope>NUCLEOTIDE SEQUENCE [LARGE SCALE GENOMIC DNA]</scope>
    <source>
        <strain evidence="3">Wikel</strain>
        <strain evidence="1">Wikel colony</strain>
    </source>
</reference>
<reference evidence="2" key="2">
    <citation type="submission" date="2020-05" db="UniProtKB">
        <authorList>
            <consortium name="EnsemblMetazoa"/>
        </authorList>
    </citation>
    <scope>IDENTIFICATION</scope>
    <source>
        <strain evidence="2">wikel</strain>
    </source>
</reference>
<dbReference type="Proteomes" id="UP000001555">
    <property type="component" value="Unassembled WGS sequence"/>
</dbReference>
<accession>B7Q6W2</accession>
<protein>
    <submittedName>
        <fullName evidence="1 2">Uncharacterized protein</fullName>
    </submittedName>
</protein>
<dbReference type="VEuPathDB" id="VectorBase:ISCW011111"/>
<proteinExistence type="predicted"/>
<dbReference type="HOGENOM" id="CLU_1751747_0_0_1"/>
<keyword evidence="3" id="KW-1185">Reference proteome</keyword>
<dbReference type="PaxDb" id="6945-B7Q6W2"/>
<evidence type="ECO:0000313" key="1">
    <source>
        <dbReference type="EMBL" id="EEC14584.1"/>
    </source>
</evidence>